<feature type="compositionally biased region" description="Basic and acidic residues" evidence="10">
    <location>
        <begin position="286"/>
        <end position="309"/>
    </location>
</feature>
<organism evidence="14 15">
    <name type="scientific">Nocardioides yefusunii</name>
    <dbReference type="NCBI Taxonomy" id="2500546"/>
    <lineage>
        <taxon>Bacteria</taxon>
        <taxon>Bacillati</taxon>
        <taxon>Actinomycetota</taxon>
        <taxon>Actinomycetes</taxon>
        <taxon>Propionibacteriales</taxon>
        <taxon>Nocardioidaceae</taxon>
        <taxon>Nocardioides</taxon>
    </lineage>
</organism>
<keyword evidence="5 11" id="KW-0812">Transmembrane</keyword>
<feature type="domain" description="Flagellar M-ring C-terminal" evidence="13">
    <location>
        <begin position="253"/>
        <end position="403"/>
    </location>
</feature>
<evidence type="ECO:0000256" key="5">
    <source>
        <dbReference type="ARBA" id="ARBA00022692"/>
    </source>
</evidence>
<feature type="transmembrane region" description="Helical" evidence="11">
    <location>
        <begin position="25"/>
        <end position="45"/>
    </location>
</feature>
<evidence type="ECO:0000256" key="9">
    <source>
        <dbReference type="PIRNR" id="PIRNR004862"/>
    </source>
</evidence>
<dbReference type="InterPro" id="IPR006182">
    <property type="entry name" value="FliF_N_dom"/>
</dbReference>
<evidence type="ECO:0000313" key="14">
    <source>
        <dbReference type="EMBL" id="MFC6154127.1"/>
    </source>
</evidence>
<dbReference type="Gene3D" id="3.30.300.30">
    <property type="match status" value="1"/>
</dbReference>
<dbReference type="InterPro" id="IPR043427">
    <property type="entry name" value="YscJ/FliF"/>
</dbReference>
<evidence type="ECO:0000256" key="6">
    <source>
        <dbReference type="ARBA" id="ARBA00022989"/>
    </source>
</evidence>
<reference evidence="15" key="1">
    <citation type="journal article" date="2019" name="Int. J. Syst. Evol. Microbiol.">
        <title>The Global Catalogue of Microorganisms (GCM) 10K type strain sequencing project: providing services to taxonomists for standard genome sequencing and annotation.</title>
        <authorList>
            <consortium name="The Broad Institute Genomics Platform"/>
            <consortium name="The Broad Institute Genome Sequencing Center for Infectious Disease"/>
            <person name="Wu L."/>
            <person name="Ma J."/>
        </authorList>
    </citation>
    <scope>NUCLEOTIDE SEQUENCE [LARGE SCALE GENOMIC DNA]</scope>
    <source>
        <strain evidence="15">DFY28</strain>
    </source>
</reference>
<protein>
    <recommendedName>
        <fullName evidence="9">Flagellar M-ring protein</fullName>
    </recommendedName>
</protein>
<keyword evidence="14" id="KW-0966">Cell projection</keyword>
<dbReference type="Pfam" id="PF01514">
    <property type="entry name" value="YscJ_FliF"/>
    <property type="match status" value="1"/>
</dbReference>
<dbReference type="PRINTS" id="PR01009">
    <property type="entry name" value="FLGMRINGFLIF"/>
</dbReference>
<dbReference type="NCBIfam" id="TIGR00206">
    <property type="entry name" value="fliF"/>
    <property type="match status" value="1"/>
</dbReference>
<feature type="compositionally biased region" description="Polar residues" evidence="10">
    <location>
        <begin position="334"/>
        <end position="346"/>
    </location>
</feature>
<evidence type="ECO:0000256" key="1">
    <source>
        <dbReference type="ARBA" id="ARBA00004117"/>
    </source>
</evidence>
<feature type="domain" description="Flagellar M-ring N-terminal" evidence="12">
    <location>
        <begin position="46"/>
        <end position="221"/>
    </location>
</feature>
<dbReference type="InterPro" id="IPR000067">
    <property type="entry name" value="FlgMring_FliF"/>
</dbReference>
<dbReference type="InterPro" id="IPR045851">
    <property type="entry name" value="AMP-bd_C_sf"/>
</dbReference>
<dbReference type="Proteomes" id="UP001596098">
    <property type="component" value="Unassembled WGS sequence"/>
</dbReference>
<evidence type="ECO:0000256" key="8">
    <source>
        <dbReference type="ARBA" id="ARBA00023143"/>
    </source>
</evidence>
<evidence type="ECO:0000259" key="12">
    <source>
        <dbReference type="Pfam" id="PF01514"/>
    </source>
</evidence>
<dbReference type="PANTHER" id="PTHR30046:SF0">
    <property type="entry name" value="FLAGELLAR M-RING PROTEIN"/>
    <property type="match status" value="1"/>
</dbReference>
<dbReference type="PIRSF" id="PIRSF004862">
    <property type="entry name" value="FliF"/>
    <property type="match status" value="1"/>
</dbReference>
<dbReference type="RefSeq" id="WP_128221676.1">
    <property type="nucleotide sequence ID" value="NZ_CP034929.1"/>
</dbReference>
<dbReference type="EMBL" id="JBHSQI010000005">
    <property type="protein sequence ID" value="MFC6154127.1"/>
    <property type="molecule type" value="Genomic_DNA"/>
</dbReference>
<evidence type="ECO:0000259" key="13">
    <source>
        <dbReference type="Pfam" id="PF08345"/>
    </source>
</evidence>
<name>A0ABW1QZ48_9ACTN</name>
<evidence type="ECO:0000256" key="4">
    <source>
        <dbReference type="ARBA" id="ARBA00022475"/>
    </source>
</evidence>
<keyword evidence="7 11" id="KW-0472">Membrane</keyword>
<comment type="function">
    <text evidence="9">The M ring may be actively involved in energy transduction.</text>
</comment>
<keyword evidence="8 9" id="KW-0975">Bacterial flagellum</keyword>
<evidence type="ECO:0000256" key="10">
    <source>
        <dbReference type="SAM" id="MobiDB-lite"/>
    </source>
</evidence>
<feature type="region of interest" description="Disordered" evidence="10">
    <location>
        <begin position="279"/>
        <end position="353"/>
    </location>
</feature>
<dbReference type="InterPro" id="IPR013556">
    <property type="entry name" value="Flag_M-ring_C"/>
</dbReference>
<dbReference type="PANTHER" id="PTHR30046">
    <property type="entry name" value="FLAGELLAR M-RING PROTEIN"/>
    <property type="match status" value="1"/>
</dbReference>
<evidence type="ECO:0000256" key="11">
    <source>
        <dbReference type="SAM" id="Phobius"/>
    </source>
</evidence>
<keyword evidence="15" id="KW-1185">Reference proteome</keyword>
<feature type="transmembrane region" description="Helical" evidence="11">
    <location>
        <begin position="430"/>
        <end position="450"/>
    </location>
</feature>
<accession>A0ABW1QZ48</accession>
<dbReference type="Pfam" id="PF08345">
    <property type="entry name" value="YscJ_FliF_C"/>
    <property type="match status" value="1"/>
</dbReference>
<sequence length="534" mass="56137">MKDTLLRFWSPLQPKLAAFSLSQKISAAVGALALVAALVMVGRWITTPTYAPLFSQMASADASAVIDELTASGVPYELSDGGQTVSVPKDKVYATRIALSGKGLPASNDGGGYSLLDGQGLSTSQFQEETSFKRAMEGELANTVKAIDGVTNAVVHLAIPSTKVFATEQDPATASVLVATRAGTTLSAEQVQAVVHLVAFSIEGLSPDDVTVADSTGKVLSSTDAAGGGGASTRTQAVTEYQNELNSKIQRTLDTVLGPGNSTVAVTANLDFDKAVRTETTYSSDEDTKPLSRTESEEVYAGRDGRDGDAAGVVGADGNTELDAENGEGDYSKRSSTQDNALNSVVEQREASPGSVKSLHIGVAMDSNAGVEVSTADMRDLIAAAIGEDLDRGDTVEVTSVPFDQSAKERAQAELDAAEAEEARQARNQIILWAVAALGALALITVVWVVSRRRAKARAEATEYVVEQLRLDAEERAAQAPVAPVTEITPALGLLEATETNEVEKMRDELASLVERQPEDVAALLRGWLVEPPR</sequence>
<comment type="caution">
    <text evidence="14">The sequence shown here is derived from an EMBL/GenBank/DDBJ whole genome shotgun (WGS) entry which is preliminary data.</text>
</comment>
<keyword evidence="14" id="KW-0282">Flagellum</keyword>
<evidence type="ECO:0000256" key="3">
    <source>
        <dbReference type="ARBA" id="ARBA00007971"/>
    </source>
</evidence>
<gene>
    <name evidence="14" type="primary">fliF</name>
    <name evidence="14" type="ORF">ACFPWU_10710</name>
</gene>
<comment type="subcellular location">
    <subcellularLocation>
        <location evidence="1 9">Bacterial flagellum basal body</location>
    </subcellularLocation>
    <subcellularLocation>
        <location evidence="2">Cell membrane</location>
        <topology evidence="2">Multi-pass membrane protein</topology>
    </subcellularLocation>
</comment>
<proteinExistence type="inferred from homology"/>
<evidence type="ECO:0000313" key="15">
    <source>
        <dbReference type="Proteomes" id="UP001596098"/>
    </source>
</evidence>
<evidence type="ECO:0000256" key="2">
    <source>
        <dbReference type="ARBA" id="ARBA00004651"/>
    </source>
</evidence>
<keyword evidence="6 11" id="KW-1133">Transmembrane helix</keyword>
<keyword evidence="4" id="KW-1003">Cell membrane</keyword>
<comment type="similarity">
    <text evidence="3 9">Belongs to the FliF family.</text>
</comment>
<evidence type="ECO:0000256" key="7">
    <source>
        <dbReference type="ARBA" id="ARBA00023136"/>
    </source>
</evidence>
<keyword evidence="14" id="KW-0969">Cilium</keyword>